<evidence type="ECO:0000313" key="2">
    <source>
        <dbReference type="Proteomes" id="UP001182042"/>
    </source>
</evidence>
<reference evidence="1" key="1">
    <citation type="submission" date="2019-07" db="EMBL/GenBank/DDBJ databases">
        <title>Phylogenomic Reclassification of ATCC Bacillus Strains and Various Taxa within the Genus Bacillus.</title>
        <authorList>
            <person name="Riojas M.A."/>
            <person name="Frank A.M."/>
            <person name="Fenn S.L."/>
            <person name="King S."/>
            <person name="Brower S."/>
            <person name="Hazbon M.H."/>
        </authorList>
    </citation>
    <scope>NUCLEOTIDE SEQUENCE</scope>
    <source>
        <strain evidence="1">ATCC 27142</strain>
    </source>
</reference>
<sequence length="103" mass="12006">MAFGIKRSDLNAWKSAVQQGELAFLTHYWLDDRFPHANTVTKAACQDMKQLIEWGEKHGLKKEWIHDRAGFPHFDLIGEPQKRILQKERSLGNIHEYGLYIEG</sequence>
<evidence type="ECO:0008006" key="3">
    <source>
        <dbReference type="Google" id="ProtNLM"/>
    </source>
</evidence>
<comment type="caution">
    <text evidence="1">The sequence shown here is derived from an EMBL/GenBank/DDBJ whole genome shotgun (WGS) entry which is preliminary data.</text>
</comment>
<dbReference type="AlphaFoldDB" id="A0AAE3WHY5"/>
<evidence type="ECO:0000313" key="1">
    <source>
        <dbReference type="EMBL" id="MDR4249629.1"/>
    </source>
</evidence>
<proteinExistence type="predicted"/>
<dbReference type="EMBL" id="VKQA01000001">
    <property type="protein sequence ID" value="MDR4249629.1"/>
    <property type="molecule type" value="Genomic_DNA"/>
</dbReference>
<gene>
    <name evidence="1" type="ORF">FO508_04600</name>
</gene>
<protein>
    <recommendedName>
        <fullName evidence="3">YneQ</fullName>
    </recommendedName>
</protein>
<organism evidence="1 2">
    <name type="scientific">Bacillus pumilus</name>
    <name type="common">Bacillus mesentericus</name>
    <dbReference type="NCBI Taxonomy" id="1408"/>
    <lineage>
        <taxon>Bacteria</taxon>
        <taxon>Bacillati</taxon>
        <taxon>Bacillota</taxon>
        <taxon>Bacilli</taxon>
        <taxon>Bacillales</taxon>
        <taxon>Bacillaceae</taxon>
        <taxon>Bacillus</taxon>
    </lineage>
</organism>
<name>A0AAE3WHY5_BACPU</name>
<dbReference type="Proteomes" id="UP001182042">
    <property type="component" value="Unassembled WGS sequence"/>
</dbReference>
<dbReference type="RefSeq" id="WP_034660782.1">
    <property type="nucleotide sequence ID" value="NZ_CANLYP010000001.1"/>
</dbReference>
<accession>A0AAE3WHY5</accession>